<dbReference type="PANTHER" id="PTHR12558">
    <property type="entry name" value="CELL DIVISION CYCLE 16,23,27"/>
    <property type="match status" value="1"/>
</dbReference>
<dbReference type="Gene3D" id="1.25.40.10">
    <property type="entry name" value="Tetratricopeptide repeat domain"/>
    <property type="match status" value="2"/>
</dbReference>
<dbReference type="PROSITE" id="PS50005">
    <property type="entry name" value="TPR"/>
    <property type="match status" value="2"/>
</dbReference>
<keyword evidence="7" id="KW-1185">Reference proteome</keyword>
<dbReference type="GO" id="GO:0006355">
    <property type="term" value="P:regulation of DNA-templated transcription"/>
    <property type="evidence" value="ECO:0007669"/>
    <property type="project" value="InterPro"/>
</dbReference>
<dbReference type="Proteomes" id="UP001239782">
    <property type="component" value="Chromosome"/>
</dbReference>
<feature type="repeat" description="TPR" evidence="2">
    <location>
        <begin position="354"/>
        <end position="387"/>
    </location>
</feature>
<dbReference type="SUPFAM" id="SSF48452">
    <property type="entry name" value="TPR-like"/>
    <property type="match status" value="1"/>
</dbReference>
<dbReference type="EMBL" id="CP133548">
    <property type="protein sequence ID" value="WMS85646.1"/>
    <property type="molecule type" value="Genomic_DNA"/>
</dbReference>
<evidence type="ECO:0000256" key="1">
    <source>
        <dbReference type="ARBA" id="ARBA00023125"/>
    </source>
</evidence>
<proteinExistence type="predicted"/>
<protein>
    <submittedName>
        <fullName evidence="6">Winged helix-turn-helix domain-containing protein</fullName>
    </submittedName>
</protein>
<dbReference type="SUPFAM" id="SSF46894">
    <property type="entry name" value="C-terminal effector domain of the bipartite response regulators"/>
    <property type="match status" value="1"/>
</dbReference>
<dbReference type="InterPro" id="IPR001867">
    <property type="entry name" value="OmpR/PhoB-type_DNA-bd"/>
</dbReference>
<sequence length="433" mass="48616">MKDNVFSKVRIGDYMVDFDSGLITPWQYSPSTKAQQSRDINPEESIRLEPKSSQVLQCLALNNGRLVSKDSLIQKVWPNQYVSDDTLLRTISRLRASLNDDPKDPAFIETLPKRGYRLIAPVEFPKEESVALRYKTLIIIVFFIMFLLLAFVIWFSQSSNSPSGPKDDLLAQADDYYHQMRLADNEMAITLYQQQLTLHPNSAEAYAGLANALVQRALRWSGDAHSEIKQADVNTLTAKVISGALNNQAAQAQLKRARTLAEKAVALRPNSIVALKALGFVLSAQGDFDGAIKIYQGALELDVEGKAWPVLINLGELKKATGEPKVALTLYERAFFSMEQQYSEQEVQIRPWIASLAALMGEHYRELGEYQVAETWYRRAIKYAPLHEKASIGLAKVFHVTGDSPGALDLCETINQRLKTAYACRQLFPLEEK</sequence>
<dbReference type="GO" id="GO:0003677">
    <property type="term" value="F:DNA binding"/>
    <property type="evidence" value="ECO:0007669"/>
    <property type="project" value="UniProtKB-UniRule"/>
</dbReference>
<keyword evidence="4" id="KW-0472">Membrane</keyword>
<evidence type="ECO:0000256" key="4">
    <source>
        <dbReference type="SAM" id="Phobius"/>
    </source>
</evidence>
<feature type="domain" description="OmpR/PhoB-type" evidence="5">
    <location>
        <begin position="18"/>
        <end position="120"/>
    </location>
</feature>
<evidence type="ECO:0000313" key="7">
    <source>
        <dbReference type="Proteomes" id="UP001239782"/>
    </source>
</evidence>
<dbReference type="GO" id="GO:0000160">
    <property type="term" value="P:phosphorelay signal transduction system"/>
    <property type="evidence" value="ECO:0007669"/>
    <property type="project" value="InterPro"/>
</dbReference>
<dbReference type="PROSITE" id="PS51755">
    <property type="entry name" value="OMPR_PHOB"/>
    <property type="match status" value="1"/>
</dbReference>
<reference evidence="6 7" key="1">
    <citation type="submission" date="2023-08" db="EMBL/GenBank/DDBJ databases">
        <title>Pleionea litopenaei sp. nov., isolated from stomach of juvenile Litopenaeus vannamei.</title>
        <authorList>
            <person name="Rho A.M."/>
            <person name="Hwang C.Y."/>
        </authorList>
    </citation>
    <scope>NUCLEOTIDE SEQUENCE [LARGE SCALE GENOMIC DNA]</scope>
    <source>
        <strain evidence="6 7">HL-JVS1</strain>
    </source>
</reference>
<dbReference type="CDD" id="cd00383">
    <property type="entry name" value="trans_reg_C"/>
    <property type="match status" value="1"/>
</dbReference>
<dbReference type="InterPro" id="IPR036388">
    <property type="entry name" value="WH-like_DNA-bd_sf"/>
</dbReference>
<dbReference type="Gene3D" id="1.10.10.10">
    <property type="entry name" value="Winged helix-like DNA-binding domain superfamily/Winged helix DNA-binding domain"/>
    <property type="match status" value="1"/>
</dbReference>
<dbReference type="RefSeq" id="WP_309200799.1">
    <property type="nucleotide sequence ID" value="NZ_CP133548.1"/>
</dbReference>
<dbReference type="Pfam" id="PF00486">
    <property type="entry name" value="Trans_reg_C"/>
    <property type="match status" value="1"/>
</dbReference>
<dbReference type="InterPro" id="IPR016032">
    <property type="entry name" value="Sig_transdc_resp-reg_C-effctor"/>
</dbReference>
<keyword evidence="4" id="KW-0812">Transmembrane</keyword>
<dbReference type="Pfam" id="PF13432">
    <property type="entry name" value="TPR_16"/>
    <property type="match status" value="1"/>
</dbReference>
<gene>
    <name evidence="6" type="ORF">Q9312_10515</name>
</gene>
<name>A0AA51X5I6_9GAMM</name>
<dbReference type="InterPro" id="IPR019734">
    <property type="entry name" value="TPR_rpt"/>
</dbReference>
<accession>A0AA51X5I6</accession>
<dbReference type="PANTHER" id="PTHR12558:SF13">
    <property type="entry name" value="CELL DIVISION CYCLE PROTEIN 27 HOMOLOG"/>
    <property type="match status" value="1"/>
</dbReference>
<organism evidence="6 7">
    <name type="scientific">Pleionea litopenaei</name>
    <dbReference type="NCBI Taxonomy" id="3070815"/>
    <lineage>
        <taxon>Bacteria</taxon>
        <taxon>Pseudomonadati</taxon>
        <taxon>Pseudomonadota</taxon>
        <taxon>Gammaproteobacteria</taxon>
        <taxon>Oceanospirillales</taxon>
        <taxon>Pleioneaceae</taxon>
        <taxon>Pleionea</taxon>
    </lineage>
</organism>
<dbReference type="SMART" id="SM00028">
    <property type="entry name" value="TPR"/>
    <property type="match status" value="3"/>
</dbReference>
<evidence type="ECO:0000256" key="2">
    <source>
        <dbReference type="PROSITE-ProRule" id="PRU00339"/>
    </source>
</evidence>
<dbReference type="InterPro" id="IPR011990">
    <property type="entry name" value="TPR-like_helical_dom_sf"/>
</dbReference>
<dbReference type="Pfam" id="PF13176">
    <property type="entry name" value="TPR_7"/>
    <property type="match status" value="1"/>
</dbReference>
<evidence type="ECO:0000256" key="3">
    <source>
        <dbReference type="PROSITE-ProRule" id="PRU01091"/>
    </source>
</evidence>
<dbReference type="SMART" id="SM00862">
    <property type="entry name" value="Trans_reg_C"/>
    <property type="match status" value="1"/>
</dbReference>
<keyword evidence="1 3" id="KW-0238">DNA-binding</keyword>
<evidence type="ECO:0000313" key="6">
    <source>
        <dbReference type="EMBL" id="WMS85646.1"/>
    </source>
</evidence>
<dbReference type="AlphaFoldDB" id="A0AA51X5I6"/>
<feature type="DNA-binding region" description="OmpR/PhoB-type" evidence="3">
    <location>
        <begin position="18"/>
        <end position="120"/>
    </location>
</feature>
<feature type="transmembrane region" description="Helical" evidence="4">
    <location>
        <begin position="136"/>
        <end position="156"/>
    </location>
</feature>
<feature type="repeat" description="TPR" evidence="2">
    <location>
        <begin position="272"/>
        <end position="305"/>
    </location>
</feature>
<dbReference type="KEGG" id="plei:Q9312_10515"/>
<keyword evidence="4" id="KW-1133">Transmembrane helix</keyword>
<keyword evidence="2" id="KW-0802">TPR repeat</keyword>
<evidence type="ECO:0000259" key="5">
    <source>
        <dbReference type="PROSITE" id="PS51755"/>
    </source>
</evidence>